<name>A0A6I6JWQ8_9BACT</name>
<keyword evidence="1" id="KW-0812">Transmembrane</keyword>
<keyword evidence="1" id="KW-0472">Membrane</keyword>
<dbReference type="Pfam" id="PF14358">
    <property type="entry name" value="DUF4405"/>
    <property type="match status" value="1"/>
</dbReference>
<keyword evidence="1" id="KW-1133">Transmembrane helix</keyword>
<sequence length="155" mass="18317">MTKKIKFILNVSLTAVMLLLMDPRSFYGLVFHEWAGLIIGLFFLLHKALNWTWIKKVTMGFIRRCPRRARLNYVLDIFLLMGMFLMIFSGIAIAKTIDFSWLNLGGSHMFWRVMHTSSSYITLALFGIHLGLHWKWVVQRFNFKKDKKWQKELAS</sequence>
<dbReference type="GO" id="GO:0016020">
    <property type="term" value="C:membrane"/>
    <property type="evidence" value="ECO:0007669"/>
    <property type="project" value="InterPro"/>
</dbReference>
<dbReference type="RefSeq" id="WP_158868713.1">
    <property type="nucleotide sequence ID" value="NZ_CP046401.1"/>
</dbReference>
<dbReference type="EMBL" id="CP046401">
    <property type="protein sequence ID" value="QGY45570.1"/>
    <property type="molecule type" value="Genomic_DNA"/>
</dbReference>
<evidence type="ECO:0000256" key="1">
    <source>
        <dbReference type="SAM" id="Phobius"/>
    </source>
</evidence>
<keyword evidence="4" id="KW-1185">Reference proteome</keyword>
<protein>
    <submittedName>
        <fullName evidence="3">DUF4405 domain-containing protein</fullName>
    </submittedName>
</protein>
<proteinExistence type="predicted"/>
<dbReference type="GO" id="GO:0022904">
    <property type="term" value="P:respiratory electron transport chain"/>
    <property type="evidence" value="ECO:0007669"/>
    <property type="project" value="InterPro"/>
</dbReference>
<evidence type="ECO:0000259" key="2">
    <source>
        <dbReference type="Pfam" id="PF14358"/>
    </source>
</evidence>
<dbReference type="SUPFAM" id="SSF81342">
    <property type="entry name" value="Transmembrane di-heme cytochromes"/>
    <property type="match status" value="1"/>
</dbReference>
<evidence type="ECO:0000313" key="3">
    <source>
        <dbReference type="EMBL" id="QGY45570.1"/>
    </source>
</evidence>
<dbReference type="Proteomes" id="UP000428260">
    <property type="component" value="Chromosome"/>
</dbReference>
<feature type="transmembrane region" description="Helical" evidence="1">
    <location>
        <begin position="7"/>
        <end position="28"/>
    </location>
</feature>
<dbReference type="AlphaFoldDB" id="A0A6I6JWQ8"/>
<evidence type="ECO:0000313" key="4">
    <source>
        <dbReference type="Proteomes" id="UP000428260"/>
    </source>
</evidence>
<gene>
    <name evidence="3" type="ORF">GM418_18405</name>
</gene>
<dbReference type="InterPro" id="IPR016174">
    <property type="entry name" value="Di-haem_cyt_TM"/>
</dbReference>
<accession>A0A6I6JWQ8</accession>
<feature type="transmembrane region" description="Helical" evidence="1">
    <location>
        <begin position="117"/>
        <end position="138"/>
    </location>
</feature>
<dbReference type="KEGG" id="mcos:GM418_18405"/>
<dbReference type="InterPro" id="IPR025517">
    <property type="entry name" value="DUF4405"/>
</dbReference>
<feature type="transmembrane region" description="Helical" evidence="1">
    <location>
        <begin position="73"/>
        <end position="97"/>
    </location>
</feature>
<organism evidence="3 4">
    <name type="scientific">Maribellus comscasis</name>
    <dbReference type="NCBI Taxonomy" id="2681766"/>
    <lineage>
        <taxon>Bacteria</taxon>
        <taxon>Pseudomonadati</taxon>
        <taxon>Bacteroidota</taxon>
        <taxon>Bacteroidia</taxon>
        <taxon>Marinilabiliales</taxon>
        <taxon>Prolixibacteraceae</taxon>
        <taxon>Maribellus</taxon>
    </lineage>
</organism>
<feature type="transmembrane region" description="Helical" evidence="1">
    <location>
        <begin position="34"/>
        <end position="53"/>
    </location>
</feature>
<reference evidence="3 4" key="1">
    <citation type="submission" date="2019-11" db="EMBL/GenBank/DDBJ databases">
        <authorList>
            <person name="Zheng R.K."/>
            <person name="Sun C.M."/>
        </authorList>
    </citation>
    <scope>NUCLEOTIDE SEQUENCE [LARGE SCALE GENOMIC DNA]</scope>
    <source>
        <strain evidence="3 4">WC007</strain>
    </source>
</reference>
<feature type="domain" description="Flavinylation-associated cytochrome" evidence="2">
    <location>
        <begin position="74"/>
        <end position="134"/>
    </location>
</feature>